<protein>
    <submittedName>
        <fullName evidence="1">Uncharacterized protein</fullName>
    </submittedName>
</protein>
<dbReference type="InterPro" id="IPR036816">
    <property type="entry name" value="RNaseA-like_dom_sf"/>
</dbReference>
<evidence type="ECO:0000313" key="1">
    <source>
        <dbReference type="Ensembl" id="ENSSAUP00010049559.1"/>
    </source>
</evidence>
<sequence length="142" mass="16195">FVSTLSRPVLWSRQTSPLLTNDDQFNSCNMYQQLMMIVCYLTRKKLCGRVPVQSFIDASEEEVKRICQGVGSHNGCNLFSSNSIMTVYNVRSKLVNQHCQVASLPEPRQQEVVVACSKFQNQCLPVHYEAYRNQQPANVRCS</sequence>
<evidence type="ECO:0000313" key="2">
    <source>
        <dbReference type="Proteomes" id="UP000472265"/>
    </source>
</evidence>
<organism evidence="1 2">
    <name type="scientific">Sparus aurata</name>
    <name type="common">Gilthead sea bream</name>
    <dbReference type="NCBI Taxonomy" id="8175"/>
    <lineage>
        <taxon>Eukaryota</taxon>
        <taxon>Metazoa</taxon>
        <taxon>Chordata</taxon>
        <taxon>Craniata</taxon>
        <taxon>Vertebrata</taxon>
        <taxon>Euteleostomi</taxon>
        <taxon>Actinopterygii</taxon>
        <taxon>Neopterygii</taxon>
        <taxon>Teleostei</taxon>
        <taxon>Neoteleostei</taxon>
        <taxon>Acanthomorphata</taxon>
        <taxon>Eupercaria</taxon>
        <taxon>Spariformes</taxon>
        <taxon>Sparidae</taxon>
        <taxon>Sparus</taxon>
    </lineage>
</organism>
<name>A0A671XEM2_SPAAU</name>
<reference evidence="1" key="1">
    <citation type="submission" date="2021-04" db="EMBL/GenBank/DDBJ databases">
        <authorList>
            <consortium name="Wellcome Sanger Institute Data Sharing"/>
        </authorList>
    </citation>
    <scope>NUCLEOTIDE SEQUENCE [LARGE SCALE GENOMIC DNA]</scope>
</reference>
<proteinExistence type="predicted"/>
<dbReference type="AlphaFoldDB" id="A0A671XEM2"/>
<dbReference type="Ensembl" id="ENSSAUT00010052142.1">
    <property type="protein sequence ID" value="ENSSAUP00010049559.1"/>
    <property type="gene ID" value="ENSSAUG00010020680.1"/>
</dbReference>
<reference evidence="1" key="3">
    <citation type="submission" date="2025-09" db="UniProtKB">
        <authorList>
            <consortium name="Ensembl"/>
        </authorList>
    </citation>
    <scope>IDENTIFICATION</scope>
</reference>
<dbReference type="InParanoid" id="A0A671XEM2"/>
<accession>A0A671XEM2</accession>
<keyword evidence="2" id="KW-1185">Reference proteome</keyword>
<dbReference type="Gene3D" id="3.10.130.10">
    <property type="entry name" value="Ribonuclease A-like domain"/>
    <property type="match status" value="1"/>
</dbReference>
<dbReference type="Proteomes" id="UP000472265">
    <property type="component" value="Chromosome 10"/>
</dbReference>
<dbReference type="GeneTree" id="ENSGT01110000267898"/>
<reference evidence="1" key="2">
    <citation type="submission" date="2025-08" db="UniProtKB">
        <authorList>
            <consortium name="Ensembl"/>
        </authorList>
    </citation>
    <scope>IDENTIFICATION</scope>
</reference>